<evidence type="ECO:0000256" key="17">
    <source>
        <dbReference type="SAM" id="Phobius"/>
    </source>
</evidence>
<dbReference type="InterPro" id="IPR002035">
    <property type="entry name" value="VWF_A"/>
</dbReference>
<feature type="transmembrane region" description="Helical" evidence="17">
    <location>
        <begin position="920"/>
        <end position="947"/>
    </location>
</feature>
<evidence type="ECO:0000256" key="6">
    <source>
        <dbReference type="ARBA" id="ARBA00022763"/>
    </source>
</evidence>
<evidence type="ECO:0000313" key="21">
    <source>
        <dbReference type="Proteomes" id="UP000310189"/>
    </source>
</evidence>
<dbReference type="Gene3D" id="3.40.50.410">
    <property type="entry name" value="von Willebrand factor, type A domain"/>
    <property type="match status" value="1"/>
</dbReference>
<keyword evidence="17" id="KW-1133">Transmembrane helix</keyword>
<dbReference type="InterPro" id="IPR007198">
    <property type="entry name" value="Ssl1-like"/>
</dbReference>
<dbReference type="SMART" id="SM01047">
    <property type="entry name" value="C1_4"/>
    <property type="match status" value="1"/>
</dbReference>
<evidence type="ECO:0000256" key="4">
    <source>
        <dbReference type="ARBA" id="ARBA00022548"/>
    </source>
</evidence>
<evidence type="ECO:0000256" key="10">
    <source>
        <dbReference type="ARBA" id="ARBA00023163"/>
    </source>
</evidence>
<dbReference type="PROSITE" id="PS50234">
    <property type="entry name" value="VWFA"/>
    <property type="match status" value="1"/>
</dbReference>
<feature type="transmembrane region" description="Helical" evidence="17">
    <location>
        <begin position="724"/>
        <end position="746"/>
    </location>
</feature>
<gene>
    <name evidence="20" type="ORF">E3P99_02331</name>
</gene>
<evidence type="ECO:0000256" key="8">
    <source>
        <dbReference type="ARBA" id="ARBA00022833"/>
    </source>
</evidence>
<dbReference type="EMBL" id="SPNW01000032">
    <property type="protein sequence ID" value="TIA88916.1"/>
    <property type="molecule type" value="Genomic_DNA"/>
</dbReference>
<evidence type="ECO:0000256" key="14">
    <source>
        <dbReference type="ARBA" id="ARBA00045958"/>
    </source>
</evidence>
<dbReference type="InterPro" id="IPR015943">
    <property type="entry name" value="WD40/YVTN_repeat-like_dom_sf"/>
</dbReference>
<dbReference type="Pfam" id="PF07975">
    <property type="entry name" value="C1_4"/>
    <property type="match status" value="1"/>
</dbReference>
<dbReference type="GO" id="GO:0000439">
    <property type="term" value="C:transcription factor TFIIH core complex"/>
    <property type="evidence" value="ECO:0007669"/>
    <property type="project" value="InterPro"/>
</dbReference>
<evidence type="ECO:0000256" key="15">
    <source>
        <dbReference type="PROSITE-ProRule" id="PRU00221"/>
    </source>
</evidence>
<keyword evidence="13" id="KW-0539">Nucleus</keyword>
<dbReference type="InterPro" id="IPR053958">
    <property type="entry name" value="HMGCR/SNAP/NPC1-like_SSD"/>
</dbReference>
<dbReference type="Gene3D" id="3.30.40.10">
    <property type="entry name" value="Zinc/RING finger domain, C3HC4 (zinc finger)"/>
    <property type="match status" value="1"/>
</dbReference>
<evidence type="ECO:0000259" key="18">
    <source>
        <dbReference type="PROSITE" id="PS50156"/>
    </source>
</evidence>
<feature type="transmembrane region" description="Helical" evidence="17">
    <location>
        <begin position="649"/>
        <end position="670"/>
    </location>
</feature>
<feature type="repeat" description="WD" evidence="15">
    <location>
        <begin position="1017"/>
        <end position="1049"/>
    </location>
</feature>
<dbReference type="InterPro" id="IPR012170">
    <property type="entry name" value="TFIIH_SSL1/p44"/>
</dbReference>
<keyword evidence="6" id="KW-0227">DNA damage</keyword>
<dbReference type="GO" id="GO:0006289">
    <property type="term" value="P:nucleotide-excision repair"/>
    <property type="evidence" value="ECO:0007669"/>
    <property type="project" value="InterPro"/>
</dbReference>
<dbReference type="SMART" id="SM00327">
    <property type="entry name" value="VWA"/>
    <property type="match status" value="1"/>
</dbReference>
<dbReference type="NCBIfam" id="TIGR00622">
    <property type="entry name" value="ssl1"/>
    <property type="match status" value="1"/>
</dbReference>
<dbReference type="PROSITE" id="PS00028">
    <property type="entry name" value="ZINC_FINGER_C2H2_1"/>
    <property type="match status" value="1"/>
</dbReference>
<protein>
    <recommendedName>
        <fullName evidence="22">VWFA domain-containing protein</fullName>
    </recommendedName>
</protein>
<accession>A0A4T0FPZ8</accession>
<dbReference type="InterPro" id="IPR004595">
    <property type="entry name" value="TFIIH_C1-like_dom"/>
</dbReference>
<dbReference type="InterPro" id="IPR036322">
    <property type="entry name" value="WD40_repeat_dom_sf"/>
</dbReference>
<sequence length="1539" mass="167803">MSADRDEYDDNSDDSDILDADDHDVGSSRGGSSSKAQKSKQKDTGYSWESEYKRSWDVVAEDESGSLTTSVNAFIERNKRRRRHGGEAIQRAIIRHSLLVIDLSSAMSDRDMRPNRYLVSLEYAREYAREYFDQNPIGQLGCIGMRGGVAEWICKMTGSAHEIVKSLSNKNKLEPTGEPSLQNALEMGRASMAHLPTHASREIVVVFGALTTCDPGNIHDTLRALVNDRVRVNIISLAAEVRILREIADKTGGTFYVALDEHHYKDILFETIPPPAVHKARAINTIEEGGSSADASDLMQMGFAVRMPYTAPLTLCACHSELRRQGYLCPRCGSKLCDIPTDCAVCDLVVVSSPHLARSYHHLFPVAEWLAVGVQQVSEQSPTRCFGCRVKFPPVIGSMTSQTPTAASISGGVSPSGRYRCGKCQNDFCGECDMYCHETLHVCPISTVLLCGLAITSLFYPAFGLLLWTNKATRFWDINSSSFTSADFHTVFDTHYSFNLGTGEHGSNYSVETLVSPYDEHYDRLLADVTALSDEKCVKSADNCIILSPLSQFNSDPETTLAQFNGISYAITTILFSDQHDHILFNDKIGSLDAYAEPSLSPHKSISIHPRNTPTDHSSLPYIFGVAYALFIVYVSVSVSRLNQVHSRFGLAITGIAQLCVSTIMSISLLELCDWRLRLVPWTVVPFVIVVVGVENMLTITRAVVSTSISLPVPERVGQGMAKVGPVIGLTVLSDLTLLGIAGYLVPGTVREFCIFASVVSVIDYFLQSTFFITILSVDIQRLEVGEKHGLQPVSSGADDPKKQKFTSHPLIVATKAVWKARSTRNASLLVLLLIMSTLYYITLPSEPLVAIDALTQANVVADKGSETFSELVWSILSHSGKDASVNMHINPPTFLTTYASQALIMEHEQNAMFSPRTRAFLWMIKVVVAPIGSSLVALYCLLLFLLKDKELHELQRSKLDESVQRTADAEVLSVNGQVKVVDKKADIVHAAATSNIVAYSTMLGDIIVLMDGERYVLEHKLRVSTLIATDTYVAVGMEDGSVRLWDVRGTFPQPVALTRPRTHSAPVHHLVVVDRDADADADTSSSTPLRSPPLLQSQNLAPKHALVCVHADATTVFWSLDSFECFAVTDANAIFVHATPSLIVLGESHAESGNGKSDSGDSESSNTVTLFSYDWQTRIRSSIGSLEFHRHDKLLKLVQLSRHGFVKHVAFSSAEDGSVRVTEVGDGYSEAVAELAGVPSVTKIEIVEATSPAQCAGAGADDAYLVYVVRSTLHSVFVDVVELDSSGSGVETGESVGGAGTGAGAGALAPTPMLLRNRSRSRKSGGGATHDDASSYPLANHGFSRRVSAAKGDSESGECVNTVADLFADRNFIGVTPHCKYTHTHPLLAFDAPFNAFTTLSSECVAGVRKVKHRWEAWCVRLEQDSMMVETAPFALNGGSRSENIQALHLSSHATDTASRTPRLRSLLNEHEQQRRREALKSPSKGILPTSRIPVCVPVTKSYTNPHTSSHTLLAFSNALVVLDYRHSTVQSSDKKHI</sequence>
<keyword evidence="5" id="KW-0479">Metal-binding</keyword>
<name>A0A4T0FPZ8_9BASI</name>
<dbReference type="InterPro" id="IPR036465">
    <property type="entry name" value="vWFA_dom_sf"/>
</dbReference>
<organism evidence="20 21">
    <name type="scientific">Wallemia hederae</name>
    <dbReference type="NCBI Taxonomy" id="1540922"/>
    <lineage>
        <taxon>Eukaryota</taxon>
        <taxon>Fungi</taxon>
        <taxon>Dikarya</taxon>
        <taxon>Basidiomycota</taxon>
        <taxon>Wallemiomycotina</taxon>
        <taxon>Wallemiomycetes</taxon>
        <taxon>Wallemiales</taxon>
        <taxon>Wallemiaceae</taxon>
        <taxon>Wallemia</taxon>
    </lineage>
</organism>
<feature type="compositionally biased region" description="Acidic residues" evidence="16">
    <location>
        <begin position="1"/>
        <end position="22"/>
    </location>
</feature>
<evidence type="ECO:0000256" key="11">
    <source>
        <dbReference type="ARBA" id="ARBA00023166"/>
    </source>
</evidence>
<keyword evidence="17" id="KW-0812">Transmembrane</keyword>
<evidence type="ECO:0000256" key="7">
    <source>
        <dbReference type="ARBA" id="ARBA00022771"/>
    </source>
</evidence>
<keyword evidence="21" id="KW-1185">Reference proteome</keyword>
<evidence type="ECO:0000256" key="1">
    <source>
        <dbReference type="ARBA" id="ARBA00004123"/>
    </source>
</evidence>
<dbReference type="InterPro" id="IPR046349">
    <property type="entry name" value="C1-like_sf"/>
</dbReference>
<dbReference type="Pfam" id="PF04056">
    <property type="entry name" value="Ssl1"/>
    <property type="match status" value="1"/>
</dbReference>
<evidence type="ECO:0000256" key="16">
    <source>
        <dbReference type="SAM" id="MobiDB-lite"/>
    </source>
</evidence>
<feature type="transmembrane region" description="Helical" evidence="17">
    <location>
        <begin position="682"/>
        <end position="704"/>
    </location>
</feature>
<evidence type="ECO:0000256" key="5">
    <source>
        <dbReference type="ARBA" id="ARBA00022723"/>
    </source>
</evidence>
<dbReference type="FunFam" id="3.40.50.410:FF:000015">
    <property type="entry name" value="General transcription factor IIH subunit 2"/>
    <property type="match status" value="1"/>
</dbReference>
<proteinExistence type="inferred from homology"/>
<evidence type="ECO:0008006" key="22">
    <source>
        <dbReference type="Google" id="ProtNLM"/>
    </source>
</evidence>
<feature type="transmembrane region" description="Helical" evidence="17">
    <location>
        <begin position="619"/>
        <end position="637"/>
    </location>
</feature>
<dbReference type="SUPFAM" id="SSF50978">
    <property type="entry name" value="WD40 repeat-like"/>
    <property type="match status" value="1"/>
</dbReference>
<keyword evidence="11" id="KW-0753">Steroid metabolism</keyword>
<feature type="transmembrane region" description="Helical" evidence="17">
    <location>
        <begin position="753"/>
        <end position="778"/>
    </location>
</feature>
<evidence type="ECO:0000256" key="12">
    <source>
        <dbReference type="ARBA" id="ARBA00023204"/>
    </source>
</evidence>
<evidence type="ECO:0000313" key="20">
    <source>
        <dbReference type="EMBL" id="TIA88916.1"/>
    </source>
</evidence>
<feature type="transmembrane region" description="Helical" evidence="17">
    <location>
        <begin position="445"/>
        <end position="468"/>
    </location>
</feature>
<dbReference type="InterPro" id="IPR001680">
    <property type="entry name" value="WD40_rpt"/>
</dbReference>
<dbReference type="PROSITE" id="PS50082">
    <property type="entry name" value="WD_REPEATS_2"/>
    <property type="match status" value="1"/>
</dbReference>
<comment type="function">
    <text evidence="14">Escort protein required for cholesterol as well as lipid homeostasis. Regulates export of the SCAP-SREBP complex from the endoplasmic reticulum to the Golgi upon low cholesterol, thereby regulating the processing of sterol regulatory element-binding proteins (SREBPs) SREBF1/SREBP1 and SREBF2/SREBP2. At high sterol concentrations, formation of a ternary complex with INSIG (INSIG1 or INSIG2) leads to mask the ER export signal in SCAP, promoting retention of the complex in the endoplasmic reticulum. Low sterol concentrations trigger release of INSIG, a conformational change in the SSD domain of SCAP, unmasking of the ER export signal, promoting recruitment into COPII-coated vesicles and transport of the SCAP-SREBP to the Golgi: in the Golgi, SREBPs are then processed, releasing the transcription factor fragment of SREBPs from the membrane, its import into the nucleus and up-regulation of LDLR, INSIG1 and the mevalonate pathway. Binds cholesterol via its SSD domain.</text>
</comment>
<evidence type="ECO:0000256" key="9">
    <source>
        <dbReference type="ARBA" id="ARBA00023015"/>
    </source>
</evidence>
<keyword evidence="15" id="KW-0853">WD repeat</keyword>
<evidence type="ECO:0000256" key="2">
    <source>
        <dbReference type="ARBA" id="ARBA00004557"/>
    </source>
</evidence>
<keyword evidence="10" id="KW-0804">Transcription</keyword>
<evidence type="ECO:0000259" key="19">
    <source>
        <dbReference type="PROSITE" id="PS50234"/>
    </source>
</evidence>
<dbReference type="InterPro" id="IPR000731">
    <property type="entry name" value="SSD"/>
</dbReference>
<dbReference type="GO" id="GO:0005675">
    <property type="term" value="C:transcription factor TFIIH holo complex"/>
    <property type="evidence" value="ECO:0007669"/>
    <property type="project" value="TreeGrafter"/>
</dbReference>
<evidence type="ECO:0000256" key="3">
    <source>
        <dbReference type="ARBA" id="ARBA00006092"/>
    </source>
</evidence>
<keyword evidence="17" id="KW-0472">Membrane</keyword>
<feature type="transmembrane region" description="Helical" evidence="17">
    <location>
        <begin position="827"/>
        <end position="844"/>
    </location>
</feature>
<comment type="subcellular location">
    <subcellularLocation>
        <location evidence="2">Cytoplasmic vesicle</location>
        <location evidence="2">COPII-coated vesicle membrane</location>
        <topology evidence="2">Multi-pass membrane protein</topology>
    </subcellularLocation>
    <subcellularLocation>
        <location evidence="1">Nucleus</location>
    </subcellularLocation>
</comment>
<dbReference type="PANTHER" id="PTHR12695">
    <property type="entry name" value="GENERAL TRANSCRIPTION FACTOR IIH SUBUNIT 2"/>
    <property type="match status" value="1"/>
</dbReference>
<dbReference type="GO" id="GO:0006357">
    <property type="term" value="P:regulation of transcription by RNA polymerase II"/>
    <property type="evidence" value="ECO:0007669"/>
    <property type="project" value="TreeGrafter"/>
</dbReference>
<keyword evidence="11" id="KW-0443">Lipid metabolism</keyword>
<keyword evidence="8" id="KW-0862">Zinc</keyword>
<keyword evidence="4" id="KW-0153">Cholesterol metabolism</keyword>
<comment type="caution">
    <text evidence="20">The sequence shown here is derived from an EMBL/GenBank/DDBJ whole genome shotgun (WGS) entry which is preliminary data.</text>
</comment>
<feature type="domain" description="VWFA" evidence="19">
    <location>
        <begin position="96"/>
        <end position="272"/>
    </location>
</feature>
<dbReference type="Proteomes" id="UP000310189">
    <property type="component" value="Unassembled WGS sequence"/>
</dbReference>
<dbReference type="SUPFAM" id="SSF53300">
    <property type="entry name" value="vWA-like"/>
    <property type="match status" value="1"/>
</dbReference>
<dbReference type="Gene3D" id="2.130.10.10">
    <property type="entry name" value="YVTN repeat-like/Quinoprotein amine dehydrogenase"/>
    <property type="match status" value="1"/>
</dbReference>
<dbReference type="InterPro" id="IPR013083">
    <property type="entry name" value="Znf_RING/FYVE/PHD"/>
</dbReference>
<feature type="compositionally biased region" description="Gly residues" evidence="16">
    <location>
        <begin position="1296"/>
        <end position="1306"/>
    </location>
</feature>
<dbReference type="Pfam" id="PF12349">
    <property type="entry name" value="Sterol-sensing"/>
    <property type="match status" value="1"/>
</dbReference>
<keyword evidence="12" id="KW-0234">DNA repair</keyword>
<dbReference type="PROSITE" id="PS50156">
    <property type="entry name" value="SSD"/>
    <property type="match status" value="1"/>
</dbReference>
<feature type="region of interest" description="Disordered" evidence="16">
    <location>
        <begin position="1"/>
        <end position="45"/>
    </location>
</feature>
<dbReference type="GO" id="GO:0008203">
    <property type="term" value="P:cholesterol metabolic process"/>
    <property type="evidence" value="ECO:0007669"/>
    <property type="project" value="UniProtKB-KW"/>
</dbReference>
<dbReference type="PANTHER" id="PTHR12695:SF2">
    <property type="entry name" value="GENERAL TRANSCRIPTION FACTOR IIH SUBUNIT 2-RELATED"/>
    <property type="match status" value="1"/>
</dbReference>
<feature type="domain" description="SSD" evidence="18">
    <location>
        <begin position="620"/>
        <end position="778"/>
    </location>
</feature>
<evidence type="ECO:0000256" key="13">
    <source>
        <dbReference type="ARBA" id="ARBA00023242"/>
    </source>
</evidence>
<dbReference type="SUPFAM" id="SSF57889">
    <property type="entry name" value="Cysteine-rich domain"/>
    <property type="match status" value="1"/>
</dbReference>
<reference evidence="20 21" key="1">
    <citation type="submission" date="2019-03" db="EMBL/GenBank/DDBJ databases">
        <title>Sequencing 23 genomes of Wallemia ichthyophaga.</title>
        <authorList>
            <person name="Gostincar C."/>
        </authorList>
    </citation>
    <scope>NUCLEOTIDE SEQUENCE [LARGE SCALE GENOMIC DNA]</scope>
    <source>
        <strain evidence="20 21">EXF-5753</strain>
    </source>
</reference>
<dbReference type="OrthoDB" id="284275at2759"/>
<dbReference type="InterPro" id="IPR013087">
    <property type="entry name" value="Znf_C2H2_type"/>
</dbReference>
<dbReference type="GO" id="GO:0006351">
    <property type="term" value="P:DNA-templated transcription"/>
    <property type="evidence" value="ECO:0007669"/>
    <property type="project" value="InterPro"/>
</dbReference>
<dbReference type="GO" id="GO:0008270">
    <property type="term" value="F:zinc ion binding"/>
    <property type="evidence" value="ECO:0007669"/>
    <property type="project" value="UniProtKB-KW"/>
</dbReference>
<comment type="similarity">
    <text evidence="3">Belongs to the GTF2H2 family.</text>
</comment>
<keyword evidence="9" id="KW-0805">Transcription regulation</keyword>
<keyword evidence="11" id="KW-1207">Sterol metabolism</keyword>
<dbReference type="GO" id="GO:0012507">
    <property type="term" value="C:ER to Golgi transport vesicle membrane"/>
    <property type="evidence" value="ECO:0007669"/>
    <property type="project" value="UniProtKB-SubCell"/>
</dbReference>
<feature type="region of interest" description="Disordered" evidence="16">
    <location>
        <begin position="1288"/>
        <end position="1340"/>
    </location>
</feature>
<keyword evidence="7" id="KW-0863">Zinc-finger</keyword>